<dbReference type="AlphaFoldDB" id="A0A1J5Q380"/>
<name>A0A1J5Q380_9ZZZZ</name>
<comment type="caution">
    <text evidence="2">The sequence shown here is derived from an EMBL/GenBank/DDBJ whole genome shotgun (WGS) entry which is preliminary data.</text>
</comment>
<feature type="transmembrane region" description="Helical" evidence="1">
    <location>
        <begin position="26"/>
        <end position="43"/>
    </location>
</feature>
<gene>
    <name evidence="2" type="ORF">GALL_405340</name>
</gene>
<dbReference type="NCBIfam" id="TIGR04438">
    <property type="entry name" value="small_Trp_rich"/>
    <property type="match status" value="1"/>
</dbReference>
<organism evidence="2">
    <name type="scientific">mine drainage metagenome</name>
    <dbReference type="NCBI Taxonomy" id="410659"/>
    <lineage>
        <taxon>unclassified sequences</taxon>
        <taxon>metagenomes</taxon>
        <taxon>ecological metagenomes</taxon>
    </lineage>
</organism>
<proteinExistence type="predicted"/>
<sequence>MWLLIVAVVLLGLKLGAIGPFATLSWWWIGVPLGLAFLWWEIIDPWLGLSQKRAVREMDARRTARVDREREKLGLRSRGKR</sequence>
<keyword evidence="1" id="KW-0812">Transmembrane</keyword>
<keyword evidence="1" id="KW-1133">Transmembrane helix</keyword>
<keyword evidence="1" id="KW-0472">Membrane</keyword>
<evidence type="ECO:0008006" key="3">
    <source>
        <dbReference type="Google" id="ProtNLM"/>
    </source>
</evidence>
<dbReference type="InterPro" id="IPR031044">
    <property type="entry name" value="Small_Trp_rich"/>
</dbReference>
<protein>
    <recommendedName>
        <fullName evidence="3">Small Trp-rich protein</fullName>
    </recommendedName>
</protein>
<evidence type="ECO:0000313" key="2">
    <source>
        <dbReference type="EMBL" id="OIQ77768.1"/>
    </source>
</evidence>
<reference evidence="2" key="1">
    <citation type="submission" date="2016-10" db="EMBL/GenBank/DDBJ databases">
        <title>Sequence of Gallionella enrichment culture.</title>
        <authorList>
            <person name="Poehlein A."/>
            <person name="Muehling M."/>
            <person name="Daniel R."/>
        </authorList>
    </citation>
    <scope>NUCLEOTIDE SEQUENCE</scope>
</reference>
<dbReference type="EMBL" id="MLJW01001539">
    <property type="protein sequence ID" value="OIQ77768.1"/>
    <property type="molecule type" value="Genomic_DNA"/>
</dbReference>
<accession>A0A1J5Q380</accession>
<evidence type="ECO:0000256" key="1">
    <source>
        <dbReference type="SAM" id="Phobius"/>
    </source>
</evidence>